<dbReference type="AlphaFoldDB" id="A0A9W8MAP7"/>
<reference evidence="1" key="1">
    <citation type="submission" date="2022-06" db="EMBL/GenBank/DDBJ databases">
        <title>Genome Sequence of Candolleomyces eurysporus.</title>
        <authorList>
            <person name="Buettner E."/>
        </authorList>
    </citation>
    <scope>NUCLEOTIDE SEQUENCE</scope>
    <source>
        <strain evidence="1">VTCC 930004</strain>
    </source>
</reference>
<keyword evidence="2" id="KW-1185">Reference proteome</keyword>
<sequence length="282" mass="31176">MANSPSSVSDSDSVIDAKYDEFFDKLTNLFSTSFTTEDLCSIIKEHRTEPMPSALGEATWAFCTKHPDLIESLMTKVKGALDAEGINALEIPDLAFKEHVSTFPQQFFLSLSDCVNGQAHYYPENNMGNTIFPDENEFEELGIHPICTAALVTAMGRKLGLGDVGPWYSMALEGLQFQAPGTSMTEEDKGVQEICALAALTFFRTLGAEQFASLMHSPADGQTYETVLDLLKVLKEKEIIKYRPGVTLLERVIADVESHDKQEHSVGEVYRDLFLGENKEGS</sequence>
<organism evidence="1 2">
    <name type="scientific">Candolleomyces eurysporus</name>
    <dbReference type="NCBI Taxonomy" id="2828524"/>
    <lineage>
        <taxon>Eukaryota</taxon>
        <taxon>Fungi</taxon>
        <taxon>Dikarya</taxon>
        <taxon>Basidiomycota</taxon>
        <taxon>Agaricomycotina</taxon>
        <taxon>Agaricomycetes</taxon>
        <taxon>Agaricomycetidae</taxon>
        <taxon>Agaricales</taxon>
        <taxon>Agaricineae</taxon>
        <taxon>Psathyrellaceae</taxon>
        <taxon>Candolleomyces</taxon>
    </lineage>
</organism>
<proteinExistence type="predicted"/>
<evidence type="ECO:0000313" key="1">
    <source>
        <dbReference type="EMBL" id="KAJ2922178.1"/>
    </source>
</evidence>
<comment type="caution">
    <text evidence="1">The sequence shown here is derived from an EMBL/GenBank/DDBJ whole genome shotgun (WGS) entry which is preliminary data.</text>
</comment>
<gene>
    <name evidence="1" type="ORF">H1R20_g14913</name>
</gene>
<name>A0A9W8MAP7_9AGAR</name>
<dbReference type="OrthoDB" id="3113732at2759"/>
<accession>A0A9W8MAP7</accession>
<dbReference type="Proteomes" id="UP001140091">
    <property type="component" value="Unassembled WGS sequence"/>
</dbReference>
<protein>
    <submittedName>
        <fullName evidence="1">Uncharacterized protein</fullName>
    </submittedName>
</protein>
<dbReference type="EMBL" id="JANBPK010001508">
    <property type="protein sequence ID" value="KAJ2922178.1"/>
    <property type="molecule type" value="Genomic_DNA"/>
</dbReference>
<evidence type="ECO:0000313" key="2">
    <source>
        <dbReference type="Proteomes" id="UP001140091"/>
    </source>
</evidence>
<feature type="non-terminal residue" evidence="1">
    <location>
        <position position="1"/>
    </location>
</feature>